<accession>A0ABV8RFA9</accession>
<gene>
    <name evidence="6" type="ORF">ACFOWX_05670</name>
</gene>
<dbReference type="InterPro" id="IPR035895">
    <property type="entry name" value="HPr-like_sf"/>
</dbReference>
<dbReference type="PANTHER" id="PTHR33705:SF2">
    <property type="entry name" value="PHOSPHOCARRIER PROTEIN NPR"/>
    <property type="match status" value="1"/>
</dbReference>
<keyword evidence="3" id="KW-0963">Cytoplasm</keyword>
<evidence type="ECO:0000256" key="1">
    <source>
        <dbReference type="ARBA" id="ARBA00004496"/>
    </source>
</evidence>
<comment type="similarity">
    <text evidence="2">Belongs to the HPr family.</text>
</comment>
<proteinExistence type="inferred from homology"/>
<dbReference type="PANTHER" id="PTHR33705">
    <property type="entry name" value="PHOSPHOCARRIER PROTEIN HPR"/>
    <property type="match status" value="1"/>
</dbReference>
<dbReference type="RefSeq" id="WP_381422146.1">
    <property type="nucleotide sequence ID" value="NZ_JBHSDH010000013.1"/>
</dbReference>
<dbReference type="EMBL" id="JBHSDH010000013">
    <property type="protein sequence ID" value="MFC4291900.1"/>
    <property type="molecule type" value="Genomic_DNA"/>
</dbReference>
<dbReference type="InterPro" id="IPR001020">
    <property type="entry name" value="PTS_HPr_His_P_site"/>
</dbReference>
<dbReference type="CDD" id="cd00367">
    <property type="entry name" value="PTS-HPr_like"/>
    <property type="match status" value="1"/>
</dbReference>
<evidence type="ECO:0000256" key="3">
    <source>
        <dbReference type="ARBA" id="ARBA00022490"/>
    </source>
</evidence>
<dbReference type="InterPro" id="IPR000032">
    <property type="entry name" value="HPr-like"/>
</dbReference>
<organism evidence="6 7">
    <name type="scientific">Sphingorhabdus arenilitoris</name>
    <dbReference type="NCBI Taxonomy" id="1490041"/>
    <lineage>
        <taxon>Bacteria</taxon>
        <taxon>Pseudomonadati</taxon>
        <taxon>Pseudomonadota</taxon>
        <taxon>Alphaproteobacteria</taxon>
        <taxon>Sphingomonadales</taxon>
        <taxon>Sphingomonadaceae</taxon>
        <taxon>Sphingorhabdus</taxon>
    </lineage>
</organism>
<dbReference type="NCBIfam" id="TIGR01003">
    <property type="entry name" value="PTS_HPr_family"/>
    <property type="match status" value="1"/>
</dbReference>
<sequence length="92" mass="9658">MTQISKTVTIVNDRGLHARASAKFVTFVARMPPGLYVEVEKDGQTVTGSSIMGLMMLGAAKGSEITISVDGPDAEMALEKLVGLVVDGFGED</sequence>
<comment type="caution">
    <text evidence="6">The sequence shown here is derived from an EMBL/GenBank/DDBJ whole genome shotgun (WGS) entry which is preliminary data.</text>
</comment>
<comment type="subcellular location">
    <subcellularLocation>
        <location evidence="1">Cytoplasm</location>
    </subcellularLocation>
</comment>
<dbReference type="Gene3D" id="3.30.1340.10">
    <property type="entry name" value="HPr-like"/>
    <property type="match status" value="1"/>
</dbReference>
<reference evidence="7" key="1">
    <citation type="journal article" date="2019" name="Int. J. Syst. Evol. Microbiol.">
        <title>The Global Catalogue of Microorganisms (GCM) 10K type strain sequencing project: providing services to taxonomists for standard genome sequencing and annotation.</title>
        <authorList>
            <consortium name="The Broad Institute Genomics Platform"/>
            <consortium name="The Broad Institute Genome Sequencing Center for Infectious Disease"/>
            <person name="Wu L."/>
            <person name="Ma J."/>
        </authorList>
    </citation>
    <scope>NUCLEOTIDE SEQUENCE [LARGE SCALE GENOMIC DNA]</scope>
    <source>
        <strain evidence="7">CECT 8531</strain>
    </source>
</reference>
<protein>
    <submittedName>
        <fullName evidence="6">HPr family phosphocarrier protein</fullName>
    </submittedName>
</protein>
<dbReference type="PROSITE" id="PS51350">
    <property type="entry name" value="PTS_HPR_DOM"/>
    <property type="match status" value="1"/>
</dbReference>
<dbReference type="PROSITE" id="PS00369">
    <property type="entry name" value="PTS_HPR_HIS"/>
    <property type="match status" value="1"/>
</dbReference>
<evidence type="ECO:0000256" key="2">
    <source>
        <dbReference type="ARBA" id="ARBA00010736"/>
    </source>
</evidence>
<dbReference type="PRINTS" id="PR00107">
    <property type="entry name" value="PHOSPHOCPHPR"/>
</dbReference>
<keyword evidence="4" id="KW-0598">Phosphotransferase system</keyword>
<feature type="domain" description="HPr" evidence="5">
    <location>
        <begin position="3"/>
        <end position="92"/>
    </location>
</feature>
<evidence type="ECO:0000313" key="6">
    <source>
        <dbReference type="EMBL" id="MFC4291900.1"/>
    </source>
</evidence>
<evidence type="ECO:0000259" key="5">
    <source>
        <dbReference type="PROSITE" id="PS51350"/>
    </source>
</evidence>
<evidence type="ECO:0000256" key="4">
    <source>
        <dbReference type="ARBA" id="ARBA00022683"/>
    </source>
</evidence>
<keyword evidence="7" id="KW-1185">Reference proteome</keyword>
<dbReference type="SUPFAM" id="SSF55594">
    <property type="entry name" value="HPr-like"/>
    <property type="match status" value="1"/>
</dbReference>
<dbReference type="Pfam" id="PF00381">
    <property type="entry name" value="PTS-HPr"/>
    <property type="match status" value="1"/>
</dbReference>
<dbReference type="InterPro" id="IPR050399">
    <property type="entry name" value="HPr"/>
</dbReference>
<dbReference type="Proteomes" id="UP001595887">
    <property type="component" value="Unassembled WGS sequence"/>
</dbReference>
<evidence type="ECO:0000313" key="7">
    <source>
        <dbReference type="Proteomes" id="UP001595887"/>
    </source>
</evidence>
<name>A0ABV8RFA9_9SPHN</name>